<proteinExistence type="predicted"/>
<dbReference type="AlphaFoldDB" id="A0A922S8Q0"/>
<feature type="compositionally biased region" description="Basic and acidic residues" evidence="1">
    <location>
        <begin position="54"/>
        <end position="71"/>
    </location>
</feature>
<evidence type="ECO:0000256" key="1">
    <source>
        <dbReference type="SAM" id="MobiDB-lite"/>
    </source>
</evidence>
<organism evidence="2 3">
    <name type="scientific">Spodoptera exigua</name>
    <name type="common">Beet armyworm</name>
    <name type="synonym">Noctua fulgens</name>
    <dbReference type="NCBI Taxonomy" id="7107"/>
    <lineage>
        <taxon>Eukaryota</taxon>
        <taxon>Metazoa</taxon>
        <taxon>Ecdysozoa</taxon>
        <taxon>Arthropoda</taxon>
        <taxon>Hexapoda</taxon>
        <taxon>Insecta</taxon>
        <taxon>Pterygota</taxon>
        <taxon>Neoptera</taxon>
        <taxon>Endopterygota</taxon>
        <taxon>Lepidoptera</taxon>
        <taxon>Glossata</taxon>
        <taxon>Ditrysia</taxon>
        <taxon>Noctuoidea</taxon>
        <taxon>Noctuidae</taxon>
        <taxon>Amphipyrinae</taxon>
        <taxon>Spodoptera</taxon>
    </lineage>
</organism>
<dbReference type="Proteomes" id="UP000814243">
    <property type="component" value="Unassembled WGS sequence"/>
</dbReference>
<reference evidence="2" key="1">
    <citation type="journal article" date="2021" name="G3 (Bethesda)">
        <title>Genome and transcriptome analysis of the beet armyworm Spodoptera exigua reveals targets for pest control. .</title>
        <authorList>
            <person name="Simon S."/>
            <person name="Breeschoten T."/>
            <person name="Jansen H.J."/>
            <person name="Dirks R.P."/>
            <person name="Schranz M.E."/>
            <person name="Ros V.I.D."/>
        </authorList>
    </citation>
    <scope>NUCLEOTIDE SEQUENCE</scope>
    <source>
        <strain evidence="2">TB_SE_WUR_2020</strain>
    </source>
</reference>
<dbReference type="EMBL" id="JACEFF010000877">
    <property type="protein sequence ID" value="KAH9629116.1"/>
    <property type="molecule type" value="Genomic_DNA"/>
</dbReference>
<name>A0A922S8Q0_SPOEX</name>
<feature type="region of interest" description="Disordered" evidence="1">
    <location>
        <begin position="1"/>
        <end position="91"/>
    </location>
</feature>
<evidence type="ECO:0000313" key="3">
    <source>
        <dbReference type="Proteomes" id="UP000814243"/>
    </source>
</evidence>
<sequence>MNDLNDDLELENETTPNINQLCDDEIISDRDSPEPVSCSEDSVFGITSDDSENEEKNTRIRENTRNENTRDEGEEDEDDGGRTSNCYRGKNRYKWSKTAPSRSRTRRHNIITHLPGLVGPAREKTNMSELESWQLLVTNEMLEVI</sequence>
<feature type="compositionally biased region" description="Acidic residues" evidence="1">
    <location>
        <begin position="1"/>
        <end position="12"/>
    </location>
</feature>
<evidence type="ECO:0000313" key="2">
    <source>
        <dbReference type="EMBL" id="KAH9629116.1"/>
    </source>
</evidence>
<protein>
    <submittedName>
        <fullName evidence="2">Uncharacterized protein</fullName>
    </submittedName>
</protein>
<comment type="caution">
    <text evidence="2">The sequence shown here is derived from an EMBL/GenBank/DDBJ whole genome shotgun (WGS) entry which is preliminary data.</text>
</comment>
<accession>A0A922S8Q0</accession>
<gene>
    <name evidence="2" type="ORF">HF086_008565</name>
</gene>